<dbReference type="GO" id="GO:0016757">
    <property type="term" value="F:glycosyltransferase activity"/>
    <property type="evidence" value="ECO:0007669"/>
    <property type="project" value="UniProtKB-UniRule"/>
</dbReference>
<organism evidence="8">
    <name type="scientific">Ralstonia syzygii R24</name>
    <dbReference type="NCBI Taxonomy" id="907261"/>
    <lineage>
        <taxon>Bacteria</taxon>
        <taxon>Pseudomonadati</taxon>
        <taxon>Pseudomonadota</taxon>
        <taxon>Betaproteobacteria</taxon>
        <taxon>Burkholderiales</taxon>
        <taxon>Burkholderiaceae</taxon>
        <taxon>Ralstonia</taxon>
        <taxon>Ralstonia solanacearum species complex</taxon>
    </lineage>
</organism>
<comment type="caution">
    <text evidence="6">Lacks conserved residue(s) required for the propagation of feature annotation.</text>
</comment>
<feature type="domain" description="DarT" evidence="7">
    <location>
        <begin position="12"/>
        <end position="214"/>
    </location>
</feature>
<evidence type="ECO:0000256" key="5">
    <source>
        <dbReference type="ARBA" id="ARBA00023125"/>
    </source>
</evidence>
<proteinExistence type="inferred from homology"/>
<keyword evidence="1 6" id="KW-1277">Toxin-antitoxin system</keyword>
<dbReference type="AlphaFoldDB" id="G3ACH8"/>
<sequence>MANYQRLNAENAYIWRIVHRQNIPWILDHGLVCANSERLDPNFVPIGNADLIDRRAHRVVPIAPGGTLSDYVPFYFTPFSPMMYNIYTGRTVRQQRNEDICMLVSTLPVLRQLGIPFVFTDRHAYTQLARFFSDLGDLDQVDWPLLQARNFKRNPDDPEQIERYQAETLVHRHLPVTGLTAIVCYNEEVKRELEQLAAARRLNVTVQALPNWYFQ</sequence>
<feature type="binding site" evidence="6">
    <location>
        <begin position="16"/>
        <end position="18"/>
    </location>
    <ligand>
        <name>NAD(+)</name>
        <dbReference type="ChEBI" id="CHEBI:57540"/>
    </ligand>
</feature>
<keyword evidence="3 6" id="KW-0808">Transferase</keyword>
<dbReference type="GO" id="GO:0016779">
    <property type="term" value="F:nucleotidyltransferase activity"/>
    <property type="evidence" value="ECO:0007669"/>
    <property type="project" value="UniProtKB-UniRule"/>
</dbReference>
<protein>
    <recommendedName>
        <fullName evidence="7">DarT domain-containing protein</fullName>
    </recommendedName>
</protein>
<evidence type="ECO:0000256" key="6">
    <source>
        <dbReference type="PROSITE-ProRule" id="PRU01362"/>
    </source>
</evidence>
<dbReference type="GO" id="GO:0003677">
    <property type="term" value="F:DNA binding"/>
    <property type="evidence" value="ECO:0007669"/>
    <property type="project" value="UniProtKB-UniRule"/>
</dbReference>
<feature type="active site" evidence="6">
    <location>
        <position position="167"/>
    </location>
</feature>
<dbReference type="EMBL" id="FR854092">
    <property type="protein sequence ID" value="CCA87271.1"/>
    <property type="molecule type" value="Genomic_DNA"/>
</dbReference>
<comment type="catalytic activity">
    <reaction evidence="6">
        <text>a thymidine in DNA + NAD(+) = an N-(ADP-alpha-D-ribosyl)-thymidine in DNA + nicotinamide + H(+)</text>
        <dbReference type="Rhea" id="RHEA:71651"/>
        <dbReference type="Rhea" id="RHEA-COMP:13556"/>
        <dbReference type="Rhea" id="RHEA-COMP:18051"/>
        <dbReference type="ChEBI" id="CHEBI:15378"/>
        <dbReference type="ChEBI" id="CHEBI:17154"/>
        <dbReference type="ChEBI" id="CHEBI:57540"/>
        <dbReference type="ChEBI" id="CHEBI:137386"/>
        <dbReference type="ChEBI" id="CHEBI:191199"/>
    </reaction>
</comment>
<dbReference type="Pfam" id="PF14487">
    <property type="entry name" value="DarT"/>
    <property type="match status" value="1"/>
</dbReference>
<dbReference type="InterPro" id="IPR029494">
    <property type="entry name" value="DarT"/>
</dbReference>
<keyword evidence="4 6" id="KW-0548">Nucleotidyltransferase</keyword>
<evidence type="ECO:0000256" key="2">
    <source>
        <dbReference type="ARBA" id="ARBA00022676"/>
    </source>
</evidence>
<evidence type="ECO:0000259" key="7">
    <source>
        <dbReference type="PROSITE" id="PS52018"/>
    </source>
</evidence>
<feature type="active site" description="Proton acceptor" evidence="6">
    <location>
        <position position="55"/>
    </location>
</feature>
<comment type="similarity">
    <text evidence="6">Belongs to the DarT ADP-ribosyltransferase family.</text>
</comment>
<keyword evidence="5 6" id="KW-0238">DNA-binding</keyword>
<reference evidence="8" key="1">
    <citation type="journal article" date="2011" name="PLoS ONE">
        <title>Ralstonia syzygii, the Blood Disease Bacterium and some Asian R. solanacearum strains form a single genomic species despite divergent lifestyles.</title>
        <authorList>
            <person name="Remenant B."/>
            <person name="de Cambiaire J.C."/>
            <person name="Cellier G."/>
            <person name="Jacobs J.M."/>
            <person name="Mangenot S."/>
            <person name="Barbe V."/>
            <person name="Lajus A."/>
            <person name="Vallenet D."/>
            <person name="Medigue C."/>
            <person name="Fegan M."/>
            <person name="Allen C."/>
            <person name="Prior P."/>
        </authorList>
    </citation>
    <scope>NUCLEOTIDE SEQUENCE</scope>
    <source>
        <strain evidence="8">R24</strain>
    </source>
</reference>
<accession>G3ACH8</accession>
<gene>
    <name evidence="8" type="ORF">RALSY_mp30596</name>
</gene>
<evidence type="ECO:0000256" key="3">
    <source>
        <dbReference type="ARBA" id="ARBA00022679"/>
    </source>
</evidence>
<evidence type="ECO:0000256" key="4">
    <source>
        <dbReference type="ARBA" id="ARBA00022695"/>
    </source>
</evidence>
<evidence type="ECO:0000256" key="1">
    <source>
        <dbReference type="ARBA" id="ARBA00022649"/>
    </source>
</evidence>
<dbReference type="PROSITE" id="PS52018">
    <property type="entry name" value="DART"/>
    <property type="match status" value="1"/>
</dbReference>
<dbReference type="RefSeq" id="WP_197334187.1">
    <property type="nucleotide sequence ID" value="NZ_CP115945.1"/>
</dbReference>
<evidence type="ECO:0000313" key="8">
    <source>
        <dbReference type="EMBL" id="CCA87271.1"/>
    </source>
</evidence>
<keyword evidence="2 6" id="KW-0328">Glycosyltransferase</keyword>
<reference evidence="8" key="2">
    <citation type="submission" date="2011-04" db="EMBL/GenBank/DDBJ databases">
        <authorList>
            <person name="Genoscope - CEA"/>
        </authorList>
    </citation>
    <scope>NUCLEOTIDE SEQUENCE</scope>
    <source>
        <strain evidence="8">R24</strain>
    </source>
</reference>
<name>G3ACH8_9RALS</name>
<feature type="binding site" evidence="6">
    <location>
        <position position="55"/>
    </location>
    <ligand>
        <name>NAD(+)</name>
        <dbReference type="ChEBI" id="CHEBI:57540"/>
    </ligand>
</feature>